<evidence type="ECO:0000313" key="3">
    <source>
        <dbReference type="Proteomes" id="UP000184304"/>
    </source>
</evidence>
<evidence type="ECO:0000256" key="1">
    <source>
        <dbReference type="SAM" id="Coils"/>
    </source>
</evidence>
<gene>
    <name evidence="2" type="ORF">ASPTUDRAFT_47939</name>
</gene>
<accession>A0A1L9MQK8</accession>
<feature type="coiled-coil region" evidence="1">
    <location>
        <begin position="26"/>
        <end position="67"/>
    </location>
</feature>
<sequence>MCYGRPGDRVLYTQSNFGQHAVEQKIESKTNEYHNILQTLQAAKIENKGLRREIDALEVLLEVYKRRLNSQG</sequence>
<dbReference type="VEuPathDB" id="FungiDB:ASPTUDRAFT_47939"/>
<keyword evidence="1" id="KW-0175">Coiled coil</keyword>
<organism evidence="2 3">
    <name type="scientific">Aspergillus tubingensis (strain CBS 134.48)</name>
    <dbReference type="NCBI Taxonomy" id="767770"/>
    <lineage>
        <taxon>Eukaryota</taxon>
        <taxon>Fungi</taxon>
        <taxon>Dikarya</taxon>
        <taxon>Ascomycota</taxon>
        <taxon>Pezizomycotina</taxon>
        <taxon>Eurotiomycetes</taxon>
        <taxon>Eurotiomycetidae</taxon>
        <taxon>Eurotiales</taxon>
        <taxon>Aspergillaceae</taxon>
        <taxon>Aspergillus</taxon>
        <taxon>Aspergillus subgen. Circumdati</taxon>
    </lineage>
</organism>
<dbReference type="AlphaFoldDB" id="A0A1L9MQK8"/>
<reference evidence="3" key="1">
    <citation type="journal article" date="2017" name="Genome Biol.">
        <title>Comparative genomics reveals high biological diversity and specific adaptations in the industrially and medically important fungal genus Aspergillus.</title>
        <authorList>
            <person name="de Vries R.P."/>
            <person name="Riley R."/>
            <person name="Wiebenga A."/>
            <person name="Aguilar-Osorio G."/>
            <person name="Amillis S."/>
            <person name="Uchima C.A."/>
            <person name="Anderluh G."/>
            <person name="Asadollahi M."/>
            <person name="Askin M."/>
            <person name="Barry K."/>
            <person name="Battaglia E."/>
            <person name="Bayram O."/>
            <person name="Benocci T."/>
            <person name="Braus-Stromeyer S.A."/>
            <person name="Caldana C."/>
            <person name="Canovas D."/>
            <person name="Cerqueira G.C."/>
            <person name="Chen F."/>
            <person name="Chen W."/>
            <person name="Choi C."/>
            <person name="Clum A."/>
            <person name="Dos Santos R.A."/>
            <person name="Damasio A.R."/>
            <person name="Diallinas G."/>
            <person name="Emri T."/>
            <person name="Fekete E."/>
            <person name="Flipphi M."/>
            <person name="Freyberg S."/>
            <person name="Gallo A."/>
            <person name="Gournas C."/>
            <person name="Habgood R."/>
            <person name="Hainaut M."/>
            <person name="Harispe M.L."/>
            <person name="Henrissat B."/>
            <person name="Hilden K.S."/>
            <person name="Hope R."/>
            <person name="Hossain A."/>
            <person name="Karabika E."/>
            <person name="Karaffa L."/>
            <person name="Karanyi Z."/>
            <person name="Krasevec N."/>
            <person name="Kuo A."/>
            <person name="Kusch H."/>
            <person name="LaButti K."/>
            <person name="Lagendijk E.L."/>
            <person name="Lapidus A."/>
            <person name="Levasseur A."/>
            <person name="Lindquist E."/>
            <person name="Lipzen A."/>
            <person name="Logrieco A.F."/>
            <person name="MacCabe A."/>
            <person name="Maekelae M.R."/>
            <person name="Malavazi I."/>
            <person name="Melin P."/>
            <person name="Meyer V."/>
            <person name="Mielnichuk N."/>
            <person name="Miskei M."/>
            <person name="Molnar A.P."/>
            <person name="Mule G."/>
            <person name="Ngan C.Y."/>
            <person name="Orejas M."/>
            <person name="Orosz E."/>
            <person name="Ouedraogo J.P."/>
            <person name="Overkamp K.M."/>
            <person name="Park H.-S."/>
            <person name="Perrone G."/>
            <person name="Piumi F."/>
            <person name="Punt P.J."/>
            <person name="Ram A.F."/>
            <person name="Ramon A."/>
            <person name="Rauscher S."/>
            <person name="Record E."/>
            <person name="Riano-Pachon D.M."/>
            <person name="Robert V."/>
            <person name="Roehrig J."/>
            <person name="Ruller R."/>
            <person name="Salamov A."/>
            <person name="Salih N.S."/>
            <person name="Samson R.A."/>
            <person name="Sandor E."/>
            <person name="Sanguinetti M."/>
            <person name="Schuetze T."/>
            <person name="Sepcic K."/>
            <person name="Shelest E."/>
            <person name="Sherlock G."/>
            <person name="Sophianopoulou V."/>
            <person name="Squina F.M."/>
            <person name="Sun H."/>
            <person name="Susca A."/>
            <person name="Todd R.B."/>
            <person name="Tsang A."/>
            <person name="Unkles S.E."/>
            <person name="van de Wiele N."/>
            <person name="van Rossen-Uffink D."/>
            <person name="Oliveira J.V."/>
            <person name="Vesth T.C."/>
            <person name="Visser J."/>
            <person name="Yu J.-H."/>
            <person name="Zhou M."/>
            <person name="Andersen M.R."/>
            <person name="Archer D.B."/>
            <person name="Baker S.E."/>
            <person name="Benoit I."/>
            <person name="Brakhage A.A."/>
            <person name="Braus G.H."/>
            <person name="Fischer R."/>
            <person name="Frisvad J.C."/>
            <person name="Goldman G.H."/>
            <person name="Houbraken J."/>
            <person name="Oakley B."/>
            <person name="Pocsi I."/>
            <person name="Scazzocchio C."/>
            <person name="Seiboth B."/>
            <person name="vanKuyk P.A."/>
            <person name="Wortman J."/>
            <person name="Dyer P.S."/>
            <person name="Grigoriev I.V."/>
        </authorList>
    </citation>
    <scope>NUCLEOTIDE SEQUENCE [LARGE SCALE GENOMIC DNA]</scope>
    <source>
        <strain evidence="3">CBS 134.48</strain>
    </source>
</reference>
<dbReference type="EMBL" id="KV878208">
    <property type="protein sequence ID" value="OJI79338.1"/>
    <property type="molecule type" value="Genomic_DNA"/>
</dbReference>
<protein>
    <submittedName>
        <fullName evidence="2">Uncharacterized protein</fullName>
    </submittedName>
</protein>
<name>A0A1L9MQK8_ASPTC</name>
<proteinExistence type="predicted"/>
<keyword evidence="3" id="KW-1185">Reference proteome</keyword>
<dbReference type="Proteomes" id="UP000184304">
    <property type="component" value="Unassembled WGS sequence"/>
</dbReference>
<evidence type="ECO:0000313" key="2">
    <source>
        <dbReference type="EMBL" id="OJI79338.1"/>
    </source>
</evidence>